<name>A0A1B3XLI5_9BACI</name>
<evidence type="ECO:0000259" key="1">
    <source>
        <dbReference type="Pfam" id="PF07993"/>
    </source>
</evidence>
<dbReference type="InterPro" id="IPR026055">
    <property type="entry name" value="FAR"/>
</dbReference>
<dbReference type="AlphaFoldDB" id="A0A1B3XLI5"/>
<dbReference type="Gene3D" id="3.40.50.720">
    <property type="entry name" value="NAD(P)-binding Rossmann-like Domain"/>
    <property type="match status" value="1"/>
</dbReference>
<organism evidence="2 3">
    <name type="scientific">Peribacillus muralis</name>
    <dbReference type="NCBI Taxonomy" id="264697"/>
    <lineage>
        <taxon>Bacteria</taxon>
        <taxon>Bacillati</taxon>
        <taxon>Bacillota</taxon>
        <taxon>Bacilli</taxon>
        <taxon>Bacillales</taxon>
        <taxon>Bacillaceae</taxon>
        <taxon>Peribacillus</taxon>
    </lineage>
</organism>
<dbReference type="RefSeq" id="WP_064466477.1">
    <property type="nucleotide sequence ID" value="NZ_CP017080.1"/>
</dbReference>
<dbReference type="KEGG" id="bmur:ABE28_006785"/>
<evidence type="ECO:0000313" key="2">
    <source>
        <dbReference type="EMBL" id="AOH54052.1"/>
    </source>
</evidence>
<dbReference type="OrthoDB" id="9807212at2"/>
<dbReference type="PANTHER" id="PTHR11011:SF45">
    <property type="entry name" value="FATTY ACYL-COA REDUCTASE CG8306-RELATED"/>
    <property type="match status" value="1"/>
</dbReference>
<dbReference type="InterPro" id="IPR013120">
    <property type="entry name" value="FAR_NAD-bd"/>
</dbReference>
<sequence>MEHIYFFTGFPGFISNQLIRELIRQDEAINKIYLLVLPQQRKKSEMEIKKIEDDLDGMKIAFEIVIGDITKKHLDCSLEVYHELQQQVTHLFHLAAIYDLAVPEKLARLVNVVGTEQVNQWAKGATVLKRYTYFSTAYVAGTREGCLYEHELKLPKSFKNHYERTKYEAELLVEQLKKEIPITIIRPGIVKGHSQTGQTIKFDGPYFILNFLDRLSFMPFLPYISSKRDTVVNLVPIDYIIQATAFLALYKEGAGKTYHLTDPSPFTASEIYELFFEELYKKKPKGHIPLPISQAVLSIRHVRAFLGVEKEALDYFTWKGRFDCSLAQEDLTASGIVCPDFKEGVPAMVDFYLKHKHDEEYQIKIR</sequence>
<feature type="domain" description="Thioester reductase (TE)" evidence="1">
    <location>
        <begin position="8"/>
        <end position="243"/>
    </location>
</feature>
<protein>
    <submittedName>
        <fullName evidence="2">3-beta hydroxysteroid dehydrogenase</fullName>
    </submittedName>
</protein>
<dbReference type="GO" id="GO:0080019">
    <property type="term" value="F:alcohol-forming very long-chain fatty acyl-CoA reductase activity"/>
    <property type="evidence" value="ECO:0007669"/>
    <property type="project" value="InterPro"/>
</dbReference>
<dbReference type="InterPro" id="IPR036291">
    <property type="entry name" value="NAD(P)-bd_dom_sf"/>
</dbReference>
<dbReference type="STRING" id="264697.ABE28_006785"/>
<dbReference type="Proteomes" id="UP000077926">
    <property type="component" value="Chromosome"/>
</dbReference>
<dbReference type="SUPFAM" id="SSF51735">
    <property type="entry name" value="NAD(P)-binding Rossmann-fold domains"/>
    <property type="match status" value="1"/>
</dbReference>
<gene>
    <name evidence="2" type="ORF">ABE28_006785</name>
</gene>
<proteinExistence type="predicted"/>
<keyword evidence="3" id="KW-1185">Reference proteome</keyword>
<reference evidence="2 3" key="1">
    <citation type="submission" date="2016-08" db="EMBL/GenBank/DDBJ databases">
        <title>Complete genome sequence of Bacillus muralis G25-68, a strain with toxicity to nematodes.</title>
        <authorList>
            <person name="Zheng Z."/>
        </authorList>
    </citation>
    <scope>NUCLEOTIDE SEQUENCE [LARGE SCALE GENOMIC DNA]</scope>
    <source>
        <strain evidence="2 3">G25-68</strain>
    </source>
</reference>
<dbReference type="Pfam" id="PF07993">
    <property type="entry name" value="NAD_binding_4"/>
    <property type="match status" value="1"/>
</dbReference>
<dbReference type="PANTHER" id="PTHR11011">
    <property type="entry name" value="MALE STERILITY PROTEIN 2-RELATED"/>
    <property type="match status" value="1"/>
</dbReference>
<dbReference type="GO" id="GO:0035336">
    <property type="term" value="P:long-chain fatty-acyl-CoA metabolic process"/>
    <property type="evidence" value="ECO:0007669"/>
    <property type="project" value="TreeGrafter"/>
</dbReference>
<evidence type="ECO:0000313" key="3">
    <source>
        <dbReference type="Proteomes" id="UP000077926"/>
    </source>
</evidence>
<dbReference type="EMBL" id="CP017080">
    <property type="protein sequence ID" value="AOH54052.1"/>
    <property type="molecule type" value="Genomic_DNA"/>
</dbReference>
<accession>A0A1B3XLI5</accession>
<dbReference type="CDD" id="cd05263">
    <property type="entry name" value="MupV_like_SDR_e"/>
    <property type="match status" value="1"/>
</dbReference>